<evidence type="ECO:0000313" key="3">
    <source>
        <dbReference type="EMBL" id="MEK8126547.1"/>
    </source>
</evidence>
<reference evidence="3 4" key="1">
    <citation type="submission" date="2024-04" db="EMBL/GenBank/DDBJ databases">
        <title>draft genome sequnece of Paenibacillus filicis.</title>
        <authorList>
            <person name="Kim D.-U."/>
        </authorList>
    </citation>
    <scope>NUCLEOTIDE SEQUENCE [LARGE SCALE GENOMIC DNA]</scope>
    <source>
        <strain evidence="3 4">KACC14197</strain>
    </source>
</reference>
<organism evidence="3 4">
    <name type="scientific">Paenibacillus filicis</name>
    <dbReference type="NCBI Taxonomy" id="669464"/>
    <lineage>
        <taxon>Bacteria</taxon>
        <taxon>Bacillati</taxon>
        <taxon>Bacillota</taxon>
        <taxon>Bacilli</taxon>
        <taxon>Bacillales</taxon>
        <taxon>Paenibacillaceae</taxon>
        <taxon>Paenibacillus</taxon>
    </lineage>
</organism>
<accession>A0ABU9DCG9</accession>
<name>A0ABU9DCG9_9BACL</name>
<feature type="transmembrane region" description="Helical" evidence="1">
    <location>
        <begin position="354"/>
        <end position="381"/>
    </location>
</feature>
<dbReference type="PANTHER" id="PTHR35342:SF5">
    <property type="entry name" value="TRICARBOXYLIC TRANSPORT PROTEIN"/>
    <property type="match status" value="1"/>
</dbReference>
<keyword evidence="1" id="KW-0812">Transmembrane</keyword>
<feature type="transmembrane region" description="Helical" evidence="1">
    <location>
        <begin position="410"/>
        <end position="426"/>
    </location>
</feature>
<dbReference type="EMBL" id="JBBPCC010000001">
    <property type="protein sequence ID" value="MEK8126547.1"/>
    <property type="molecule type" value="Genomic_DNA"/>
</dbReference>
<proteinExistence type="predicted"/>
<dbReference type="InterPro" id="IPR002823">
    <property type="entry name" value="DUF112_TM"/>
</dbReference>
<protein>
    <submittedName>
        <fullName evidence="3">Tripartite tricarboxylate transporter permease</fullName>
    </submittedName>
</protein>
<feature type="transmembrane region" description="Helical" evidence="1">
    <location>
        <begin position="61"/>
        <end position="81"/>
    </location>
</feature>
<feature type="transmembrane region" description="Helical" evidence="1">
    <location>
        <begin position="147"/>
        <end position="163"/>
    </location>
</feature>
<gene>
    <name evidence="3" type="ORF">WMW72_01345</name>
</gene>
<comment type="caution">
    <text evidence="3">The sequence shown here is derived from an EMBL/GenBank/DDBJ whole genome shotgun (WGS) entry which is preliminary data.</text>
</comment>
<feature type="transmembrane region" description="Helical" evidence="1">
    <location>
        <begin position="258"/>
        <end position="281"/>
    </location>
</feature>
<evidence type="ECO:0000259" key="2">
    <source>
        <dbReference type="Pfam" id="PF01970"/>
    </source>
</evidence>
<evidence type="ECO:0000256" key="1">
    <source>
        <dbReference type="SAM" id="Phobius"/>
    </source>
</evidence>
<evidence type="ECO:0000313" key="4">
    <source>
        <dbReference type="Proteomes" id="UP001469365"/>
    </source>
</evidence>
<feature type="transmembrane region" description="Helical" evidence="1">
    <location>
        <begin position="170"/>
        <end position="187"/>
    </location>
</feature>
<feature type="transmembrane region" description="Helical" evidence="1">
    <location>
        <begin position="470"/>
        <end position="490"/>
    </location>
</feature>
<keyword evidence="4" id="KW-1185">Reference proteome</keyword>
<dbReference type="PANTHER" id="PTHR35342">
    <property type="entry name" value="TRICARBOXYLIC TRANSPORT PROTEIN"/>
    <property type="match status" value="1"/>
</dbReference>
<keyword evidence="1" id="KW-0472">Membrane</keyword>
<dbReference type="Pfam" id="PF01970">
    <property type="entry name" value="TctA"/>
    <property type="match status" value="1"/>
</dbReference>
<feature type="domain" description="DUF112" evidence="2">
    <location>
        <begin position="20"/>
        <end position="438"/>
    </location>
</feature>
<feature type="transmembrane region" description="Helical" evidence="1">
    <location>
        <begin position="108"/>
        <end position="135"/>
    </location>
</feature>
<keyword evidence="1" id="KW-1133">Transmembrane helix</keyword>
<dbReference type="Proteomes" id="UP001469365">
    <property type="component" value="Unassembled WGS sequence"/>
</dbReference>
<sequence>MELFDSMISGFHVALSLKNLLYCLVGVLLGMVVGVLPGLGTVATIALLLPLTYNIPPETSIIMLAGIYYGTMYGGSITSILMDMPGEASSVVTTFDGYQMAKQGKAGVALGISAIGSFIAGTVAIIGLSLLAPVAATFALKFGPPEYTMLAVFGVLLVSYLSTKSVIKSVIVALLGLLLSTIGQDPIEGSMRFTMGITHLMDGLDFTAMTMGLFGVAEVLHTMDQKGKATLITSKVSRVWPSLKDWAESKWAIARGSAVGFLIGILPGGGAIISPMLSYAIEKRVSKHPEQFGKGAIEGVAGPESANNASAGSAFIPLLTMGIPSNAVMALIYGALLIHGITPGPLLIKEHPEIFWGVIDSMYVGNIILLLLSIPLVGIFVKLLRVRMGILGPVAIMMTMIGVYTINNSIFDMWCVIIFGVLGYLMRKFGFDAGPLVLAFVLGPILETSFRQSMLISDGSFAIFATRPLAGSILAGIALLVLSSLVSAAWKRRKASKDAAA</sequence>
<feature type="transmembrane region" description="Helical" evidence="1">
    <location>
        <begin position="20"/>
        <end position="49"/>
    </location>
</feature>
<dbReference type="RefSeq" id="WP_341413601.1">
    <property type="nucleotide sequence ID" value="NZ_JBBPCC010000001.1"/>
</dbReference>